<keyword evidence="4 11" id="KW-0808">Transferase</keyword>
<keyword evidence="9 11" id="KW-0472">Membrane</keyword>
<keyword evidence="8" id="KW-0443">Lipid metabolism</keyword>
<protein>
    <recommendedName>
        <fullName evidence="11">Acyltransferase</fullName>
        <ecNumber evidence="11">2.3.1.-</ecNumber>
    </recommendedName>
</protein>
<name>A0A0K8VIA9_BACLA</name>
<comment type="similarity">
    <text evidence="2 11">Belongs to the diacylglycerol acyltransferase family.</text>
</comment>
<dbReference type="OrthoDB" id="264532at2759"/>
<evidence type="ECO:0000256" key="9">
    <source>
        <dbReference type="ARBA" id="ARBA00023136"/>
    </source>
</evidence>
<accession>A0A0K8VIA9</accession>
<evidence type="ECO:0000256" key="3">
    <source>
        <dbReference type="ARBA" id="ARBA00022516"/>
    </source>
</evidence>
<keyword evidence="3" id="KW-0444">Lipid biosynthesis</keyword>
<dbReference type="GO" id="GO:0019432">
    <property type="term" value="P:triglyceride biosynthetic process"/>
    <property type="evidence" value="ECO:0007669"/>
    <property type="project" value="TreeGrafter"/>
</dbReference>
<reference evidence="12" key="1">
    <citation type="submission" date="2015-06" db="EMBL/GenBank/DDBJ databases">
        <authorList>
            <person name="Hoefler B.C."/>
            <person name="Straight P.D."/>
        </authorList>
    </citation>
    <scope>NUCLEOTIDE SEQUENCE</scope>
</reference>
<dbReference type="InterPro" id="IPR007130">
    <property type="entry name" value="DAGAT"/>
</dbReference>
<dbReference type="SUPFAM" id="SSF69593">
    <property type="entry name" value="Glycerol-3-phosphate (1)-acyltransferase"/>
    <property type="match status" value="1"/>
</dbReference>
<dbReference type="PANTHER" id="PTHR12317:SF79">
    <property type="entry name" value="ACYLTRANSFERASE"/>
    <property type="match status" value="1"/>
</dbReference>
<evidence type="ECO:0000256" key="1">
    <source>
        <dbReference type="ARBA" id="ARBA00004477"/>
    </source>
</evidence>
<dbReference type="GO" id="GO:0004144">
    <property type="term" value="F:diacylglycerol O-acyltransferase activity"/>
    <property type="evidence" value="ECO:0007669"/>
    <property type="project" value="TreeGrafter"/>
</dbReference>
<evidence type="ECO:0000256" key="10">
    <source>
        <dbReference type="ARBA" id="ARBA00023315"/>
    </source>
</evidence>
<dbReference type="EMBL" id="GDHF01013675">
    <property type="protein sequence ID" value="JAI38639.1"/>
    <property type="molecule type" value="Transcribed_RNA"/>
</dbReference>
<evidence type="ECO:0000256" key="4">
    <source>
        <dbReference type="ARBA" id="ARBA00022679"/>
    </source>
</evidence>
<feature type="transmembrane region" description="Helical" evidence="11">
    <location>
        <begin position="35"/>
        <end position="52"/>
    </location>
</feature>
<keyword evidence="6 11" id="KW-0256">Endoplasmic reticulum</keyword>
<proteinExistence type="inferred from homology"/>
<comment type="subcellular location">
    <subcellularLocation>
        <location evidence="1 11">Endoplasmic reticulum membrane</location>
        <topology evidence="1 11">Multi-pass membrane protein</topology>
    </subcellularLocation>
</comment>
<evidence type="ECO:0000313" key="12">
    <source>
        <dbReference type="EMBL" id="JAI38639.1"/>
    </source>
</evidence>
<keyword evidence="7 11" id="KW-1133">Transmembrane helix</keyword>
<dbReference type="Pfam" id="PF03982">
    <property type="entry name" value="DAGAT"/>
    <property type="match status" value="1"/>
</dbReference>
<keyword evidence="5 11" id="KW-0812">Transmembrane</keyword>
<dbReference type="GO" id="GO:0005789">
    <property type="term" value="C:endoplasmic reticulum membrane"/>
    <property type="evidence" value="ECO:0007669"/>
    <property type="project" value="UniProtKB-SubCell"/>
</dbReference>
<dbReference type="CDD" id="cd07987">
    <property type="entry name" value="LPLAT_MGAT-like"/>
    <property type="match status" value="1"/>
</dbReference>
<feature type="transmembrane region" description="Helical" evidence="11">
    <location>
        <begin position="7"/>
        <end position="29"/>
    </location>
</feature>
<evidence type="ECO:0000256" key="6">
    <source>
        <dbReference type="ARBA" id="ARBA00022824"/>
    </source>
</evidence>
<sequence>MITFKEVIRTILIQIYILLFYFSCFTAYYYTLKGLLFGGLLVRTVIIIYLIYELVNYHVYHSTFDGNGPVLLRSDRGLGIMRDYFPGRMRKTAEIPPNRNYLLAYFPHGILTVGICSNMLLGITHFMRLFPGIRPKAATLSVNFWPPFFREIWRCLGYVSSSKPSLLYYLNKSNDPAHPDNADGFTSYMIALAAGGEQEALLTEPGKYTIVLKKRLGFVKLAIQTGSPIVPSFGFGENDLYTPLNKAWFRGVQKFFKTYFDFTPLLMKGRGGNYFLPYKKRVTVVIGSPIDVKRTTNPDSTYIEEIHAKVVEAITHGWRFTYEKLLRRRTKMDPIKLILPYKLTLSNTKSSVRIGKNVSEPFDTKRVFGQGDSLSSDFFNQLLEKIIRATEINWAGTIF</sequence>
<gene>
    <name evidence="12" type="primary">MOGAT2_2</name>
    <name evidence="12" type="ORF">c5_g1_i3</name>
</gene>
<evidence type="ECO:0000256" key="8">
    <source>
        <dbReference type="ARBA" id="ARBA00023098"/>
    </source>
</evidence>
<evidence type="ECO:0000256" key="11">
    <source>
        <dbReference type="RuleBase" id="RU367023"/>
    </source>
</evidence>
<organism evidence="12">
    <name type="scientific">Bactrocera latifrons</name>
    <name type="common">Malaysian fruit fly</name>
    <name type="synonym">Chaetodacus latifrons</name>
    <dbReference type="NCBI Taxonomy" id="174628"/>
    <lineage>
        <taxon>Eukaryota</taxon>
        <taxon>Metazoa</taxon>
        <taxon>Ecdysozoa</taxon>
        <taxon>Arthropoda</taxon>
        <taxon>Hexapoda</taxon>
        <taxon>Insecta</taxon>
        <taxon>Pterygota</taxon>
        <taxon>Neoptera</taxon>
        <taxon>Endopterygota</taxon>
        <taxon>Diptera</taxon>
        <taxon>Brachycera</taxon>
        <taxon>Muscomorpha</taxon>
        <taxon>Tephritoidea</taxon>
        <taxon>Tephritidae</taxon>
        <taxon>Bactrocera</taxon>
        <taxon>Bactrocera</taxon>
    </lineage>
</organism>
<dbReference type="PANTHER" id="PTHR12317">
    <property type="entry name" value="DIACYLGLYCEROL O-ACYLTRANSFERASE"/>
    <property type="match status" value="1"/>
</dbReference>
<keyword evidence="10 12" id="KW-0012">Acyltransferase</keyword>
<evidence type="ECO:0000256" key="5">
    <source>
        <dbReference type="ARBA" id="ARBA00022692"/>
    </source>
</evidence>
<evidence type="ECO:0000256" key="7">
    <source>
        <dbReference type="ARBA" id="ARBA00022989"/>
    </source>
</evidence>
<dbReference type="EC" id="2.3.1.-" evidence="11"/>
<evidence type="ECO:0000256" key="2">
    <source>
        <dbReference type="ARBA" id="ARBA00005420"/>
    </source>
</evidence>
<dbReference type="AlphaFoldDB" id="A0A0K8VIA9"/>